<name>D6SSK8_9BACT</name>
<evidence type="ECO:0000256" key="1">
    <source>
        <dbReference type="ARBA" id="ARBA00004651"/>
    </source>
</evidence>
<proteinExistence type="predicted"/>
<evidence type="ECO:0000256" key="7">
    <source>
        <dbReference type="ARBA" id="ARBA00023002"/>
    </source>
</evidence>
<accession>D6SSK8</accession>
<dbReference type="OrthoDB" id="9769404at2"/>
<dbReference type="GO" id="GO:0019645">
    <property type="term" value="P:anaerobic electron transport chain"/>
    <property type="evidence" value="ECO:0007669"/>
    <property type="project" value="TreeGrafter"/>
</dbReference>
<dbReference type="GO" id="GO:0005886">
    <property type="term" value="C:plasma membrane"/>
    <property type="evidence" value="ECO:0007669"/>
    <property type="project" value="UniProtKB-SubCell"/>
</dbReference>
<dbReference type="InterPro" id="IPR051936">
    <property type="entry name" value="Heme-iron_electron_transfer"/>
</dbReference>
<keyword evidence="6 10" id="KW-1133">Transmembrane helix</keyword>
<keyword evidence="5" id="KW-0249">Electron transport</keyword>
<dbReference type="InterPro" id="IPR047660">
    <property type="entry name" value="DsrM"/>
</dbReference>
<dbReference type="SUPFAM" id="SSF103501">
    <property type="entry name" value="Respiratory nitrate reductase 1 gamma chain"/>
    <property type="match status" value="1"/>
</dbReference>
<keyword evidence="13" id="KW-1185">Reference proteome</keyword>
<evidence type="ECO:0000313" key="13">
    <source>
        <dbReference type="Proteomes" id="UP000005496"/>
    </source>
</evidence>
<feature type="region of interest" description="Disordered" evidence="9">
    <location>
        <begin position="329"/>
        <end position="357"/>
    </location>
</feature>
<evidence type="ECO:0000256" key="10">
    <source>
        <dbReference type="SAM" id="Phobius"/>
    </source>
</evidence>
<dbReference type="PANTHER" id="PTHR30598:SF3">
    <property type="entry name" value="RESPIRATORY NITRATE REDUCTASE 1 GAMMA CHAIN"/>
    <property type="match status" value="1"/>
</dbReference>
<sequence length="357" mass="40665">MKAIYSLILVVALILIAMVGAGALGMGALFGVIIPYLAVLVFIVGFVVRVVQWGKTPVPFRIPTTCGQARKSLPMFKDKWNRLDNPGTKLGVVGRMFFEVFLFRSLFRNTRVELHQGPHIAYSSSKWLWIFALIFHYTFLLIFLRHMRFFTEPVPELFVTMDHMDSMFQILSPALYLSSALILVALGYLLLRRLLVPSVRYISQPADYFPLFLILGIVISGMLMRYIGPFKTDLMAVKELTMGLVQFSPTVPEGIGATFFVHLFLVSVLLVYFPFSKLMHLGGVFLSPTRNLPNDSREKHHENPWNYPVKFHTYQAYEDENREVMVEAGLPVEKPLEEKTEEASGEETSDDNAEKKE</sequence>
<evidence type="ECO:0000256" key="2">
    <source>
        <dbReference type="ARBA" id="ARBA00022448"/>
    </source>
</evidence>
<dbReference type="NCBIfam" id="NF038037">
    <property type="entry name" value="cytob_DsrM"/>
    <property type="match status" value="1"/>
</dbReference>
<evidence type="ECO:0000256" key="8">
    <source>
        <dbReference type="ARBA" id="ARBA00023136"/>
    </source>
</evidence>
<comment type="caution">
    <text evidence="12">The sequence shown here is derived from an EMBL/GenBank/DDBJ whole genome shotgun (WGS) entry which is preliminary data.</text>
</comment>
<gene>
    <name evidence="12" type="ORF">Dthio_PD1010</name>
</gene>
<evidence type="ECO:0000256" key="9">
    <source>
        <dbReference type="SAM" id="MobiDB-lite"/>
    </source>
</evidence>
<dbReference type="eggNOG" id="COG2181">
    <property type="taxonomic scope" value="Bacteria"/>
</dbReference>
<dbReference type="InterPro" id="IPR023234">
    <property type="entry name" value="NarG-like_domain"/>
</dbReference>
<dbReference type="RefSeq" id="WP_008871023.1">
    <property type="nucleotide sequence ID" value="NZ_ACJN02000003.1"/>
</dbReference>
<reference evidence="12" key="1">
    <citation type="submission" date="2010-05" db="EMBL/GenBank/DDBJ databases">
        <title>The draft genome of Desulfonatronospira thiodismutans ASO3-1.</title>
        <authorList>
            <consortium name="US DOE Joint Genome Institute (JGI-PGF)"/>
            <person name="Lucas S."/>
            <person name="Copeland A."/>
            <person name="Lapidus A."/>
            <person name="Cheng J.-F."/>
            <person name="Bruce D."/>
            <person name="Goodwin L."/>
            <person name="Pitluck S."/>
            <person name="Chertkov O."/>
            <person name="Brettin T."/>
            <person name="Detter J.C."/>
            <person name="Han C."/>
            <person name="Land M.L."/>
            <person name="Hauser L."/>
            <person name="Kyrpides N."/>
            <person name="Mikhailova N."/>
            <person name="Muyzer G."/>
            <person name="Woyke T."/>
        </authorList>
    </citation>
    <scope>NUCLEOTIDE SEQUENCE [LARGE SCALE GENOMIC DNA]</scope>
    <source>
        <strain evidence="12">ASO3-1</strain>
    </source>
</reference>
<feature type="transmembrane region" description="Helical" evidence="10">
    <location>
        <begin position="254"/>
        <end position="275"/>
    </location>
</feature>
<organism evidence="12 13">
    <name type="scientific">Desulfonatronospira thiodismutans ASO3-1</name>
    <dbReference type="NCBI Taxonomy" id="555779"/>
    <lineage>
        <taxon>Bacteria</taxon>
        <taxon>Pseudomonadati</taxon>
        <taxon>Thermodesulfobacteriota</taxon>
        <taxon>Desulfovibrionia</taxon>
        <taxon>Desulfovibrionales</taxon>
        <taxon>Desulfonatronovibrionaceae</taxon>
        <taxon>Desulfonatronospira</taxon>
    </lineage>
</organism>
<feature type="transmembrane region" description="Helical" evidence="10">
    <location>
        <begin position="33"/>
        <end position="51"/>
    </location>
</feature>
<dbReference type="GO" id="GO:0020037">
    <property type="term" value="F:heme binding"/>
    <property type="evidence" value="ECO:0007669"/>
    <property type="project" value="TreeGrafter"/>
</dbReference>
<evidence type="ECO:0000259" key="11">
    <source>
        <dbReference type="Pfam" id="PF02665"/>
    </source>
</evidence>
<feature type="transmembrane region" description="Helical" evidence="10">
    <location>
        <begin position="211"/>
        <end position="228"/>
    </location>
</feature>
<evidence type="ECO:0000313" key="12">
    <source>
        <dbReference type="EMBL" id="EFI33674.1"/>
    </source>
</evidence>
<keyword evidence="7" id="KW-0560">Oxidoreductase</keyword>
<dbReference type="EMBL" id="ACJN02000003">
    <property type="protein sequence ID" value="EFI33674.1"/>
    <property type="molecule type" value="Genomic_DNA"/>
</dbReference>
<feature type="domain" description="NarG-like" evidence="11">
    <location>
        <begin position="124"/>
        <end position="281"/>
    </location>
</feature>
<keyword evidence="4 10" id="KW-0812">Transmembrane</keyword>
<protein>
    <submittedName>
        <fullName evidence="12">Nitrate reductase gamma subunit</fullName>
    </submittedName>
</protein>
<dbReference type="AlphaFoldDB" id="D6SSK8"/>
<evidence type="ECO:0000256" key="4">
    <source>
        <dbReference type="ARBA" id="ARBA00022692"/>
    </source>
</evidence>
<keyword evidence="2" id="KW-0813">Transport</keyword>
<dbReference type="Gene3D" id="1.20.950.20">
    <property type="entry name" value="Transmembrane di-heme cytochromes, Chain C"/>
    <property type="match status" value="1"/>
</dbReference>
<comment type="subcellular location">
    <subcellularLocation>
        <location evidence="1">Cell membrane</location>
        <topology evidence="1">Multi-pass membrane protein</topology>
    </subcellularLocation>
</comment>
<feature type="transmembrane region" description="Helical" evidence="10">
    <location>
        <begin position="127"/>
        <end position="147"/>
    </location>
</feature>
<dbReference type="Proteomes" id="UP000005496">
    <property type="component" value="Unassembled WGS sequence"/>
</dbReference>
<dbReference type="GO" id="GO:0008940">
    <property type="term" value="F:nitrate reductase activity"/>
    <property type="evidence" value="ECO:0007669"/>
    <property type="project" value="TreeGrafter"/>
</dbReference>
<keyword evidence="3" id="KW-1003">Cell membrane</keyword>
<feature type="transmembrane region" description="Helical" evidence="10">
    <location>
        <begin position="167"/>
        <end position="191"/>
    </location>
</feature>
<dbReference type="PANTHER" id="PTHR30598">
    <property type="entry name" value="NITRATE REDUCTASE PRIVATE CHAPERONE, REDOX ENZYME MATURATION PROTEIN REMP FAMILY"/>
    <property type="match status" value="1"/>
</dbReference>
<evidence type="ECO:0000256" key="3">
    <source>
        <dbReference type="ARBA" id="ARBA00022475"/>
    </source>
</evidence>
<keyword evidence="8 10" id="KW-0472">Membrane</keyword>
<dbReference type="GO" id="GO:0009055">
    <property type="term" value="F:electron transfer activity"/>
    <property type="evidence" value="ECO:0007669"/>
    <property type="project" value="TreeGrafter"/>
</dbReference>
<evidence type="ECO:0000256" key="6">
    <source>
        <dbReference type="ARBA" id="ARBA00022989"/>
    </source>
</evidence>
<dbReference type="InterPro" id="IPR036197">
    <property type="entry name" value="NarG-like_sf"/>
</dbReference>
<evidence type="ECO:0000256" key="5">
    <source>
        <dbReference type="ARBA" id="ARBA00022982"/>
    </source>
</evidence>
<dbReference type="Pfam" id="PF02665">
    <property type="entry name" value="Nitrate_red_gam"/>
    <property type="match status" value="1"/>
</dbReference>